<dbReference type="Gene3D" id="3.20.20.60">
    <property type="entry name" value="Phosphoenolpyruvate-binding domains"/>
    <property type="match status" value="1"/>
</dbReference>
<keyword evidence="5" id="KW-0418">Kinase</keyword>
<keyword evidence="5" id="KW-0808">Transferase</keyword>
<dbReference type="GO" id="GO:0016832">
    <property type="term" value="F:aldehyde-lyase activity"/>
    <property type="evidence" value="ECO:0007669"/>
    <property type="project" value="TreeGrafter"/>
</dbReference>
<name>A0AAD6X073_9AGAR</name>
<proteinExistence type="inferred from homology"/>
<dbReference type="GO" id="GO:0016301">
    <property type="term" value="F:kinase activity"/>
    <property type="evidence" value="ECO:0007669"/>
    <property type="project" value="UniProtKB-KW"/>
</dbReference>
<reference evidence="5" key="1">
    <citation type="submission" date="2023-03" db="EMBL/GenBank/DDBJ databases">
        <title>Massive genome expansion in bonnet fungi (Mycena s.s.) driven by repeated elements and novel gene families across ecological guilds.</title>
        <authorList>
            <consortium name="Lawrence Berkeley National Laboratory"/>
            <person name="Harder C.B."/>
            <person name="Miyauchi S."/>
            <person name="Viragh M."/>
            <person name="Kuo A."/>
            <person name="Thoen E."/>
            <person name="Andreopoulos B."/>
            <person name="Lu D."/>
            <person name="Skrede I."/>
            <person name="Drula E."/>
            <person name="Henrissat B."/>
            <person name="Morin E."/>
            <person name="Kohler A."/>
            <person name="Barry K."/>
            <person name="LaButti K."/>
            <person name="Morin E."/>
            <person name="Salamov A."/>
            <person name="Lipzen A."/>
            <person name="Mereny Z."/>
            <person name="Hegedus B."/>
            <person name="Baldrian P."/>
            <person name="Stursova M."/>
            <person name="Weitz H."/>
            <person name="Taylor A."/>
            <person name="Grigoriev I.V."/>
            <person name="Nagy L.G."/>
            <person name="Martin F."/>
            <person name="Kauserud H."/>
        </authorList>
    </citation>
    <scope>NUCLEOTIDE SEQUENCE</scope>
    <source>
        <strain evidence="5">CBHHK200</strain>
    </source>
</reference>
<dbReference type="InterPro" id="IPR005000">
    <property type="entry name" value="Aldolase/citrate-lyase_domain"/>
</dbReference>
<dbReference type="AlphaFoldDB" id="A0AAD6X073"/>
<keyword evidence="5" id="KW-0670">Pyruvate</keyword>
<evidence type="ECO:0000256" key="1">
    <source>
        <dbReference type="ARBA" id="ARBA00005568"/>
    </source>
</evidence>
<evidence type="ECO:0000313" key="5">
    <source>
        <dbReference type="EMBL" id="KAJ7031747.1"/>
    </source>
</evidence>
<evidence type="ECO:0000313" key="6">
    <source>
        <dbReference type="Proteomes" id="UP001218188"/>
    </source>
</evidence>
<sequence>MTAHPLLNAFKANKPAFGIWLTSPGFFHARTVAQASPKTSWVLVDCEHGLTSLSPVLGETIAAIHGARAEAPSALVRIASTGVSSSTSWQIKHALDAGARGVLVPMVSTAEKAAEVVADSRFPPGGRRGFGSPYTHKNWGPDVSVAEYLAAANDAVVVMVQIETKEGLANVEAIAHVDGIDVLFIGPYDLSIALGYATPAPDPHPDVEKIIQHIREVVQKAGRKCAIFCTDGKQAAKRAAEGFDMINVTSDVGALSSAIFQHLAVAAEAQQS</sequence>
<dbReference type="EMBL" id="JARJCM010000079">
    <property type="protein sequence ID" value="KAJ7031747.1"/>
    <property type="molecule type" value="Genomic_DNA"/>
</dbReference>
<keyword evidence="6" id="KW-1185">Reference proteome</keyword>
<dbReference type="GO" id="GO:0046872">
    <property type="term" value="F:metal ion binding"/>
    <property type="evidence" value="ECO:0007669"/>
    <property type="project" value="UniProtKB-KW"/>
</dbReference>
<feature type="domain" description="HpcH/HpaI aldolase/citrate lyase" evidence="4">
    <location>
        <begin position="39"/>
        <end position="256"/>
    </location>
</feature>
<accession>A0AAD6X073</accession>
<dbReference type="PANTHER" id="PTHR30502:SF0">
    <property type="entry name" value="PHOSPHOENOLPYRUVATE CARBOXYLASE FAMILY PROTEIN"/>
    <property type="match status" value="1"/>
</dbReference>
<dbReference type="InterPro" id="IPR015813">
    <property type="entry name" value="Pyrv/PenolPyrv_kinase-like_dom"/>
</dbReference>
<keyword evidence="3" id="KW-0456">Lyase</keyword>
<protein>
    <submittedName>
        <fullName evidence="5">Pyruvate/Phosphoenolpyruvate kinase-like domain-containing protein</fullName>
    </submittedName>
</protein>
<dbReference type="Proteomes" id="UP001218188">
    <property type="component" value="Unassembled WGS sequence"/>
</dbReference>
<dbReference type="GO" id="GO:0005737">
    <property type="term" value="C:cytoplasm"/>
    <property type="evidence" value="ECO:0007669"/>
    <property type="project" value="TreeGrafter"/>
</dbReference>
<evidence type="ECO:0000256" key="3">
    <source>
        <dbReference type="ARBA" id="ARBA00023239"/>
    </source>
</evidence>
<organism evidence="5 6">
    <name type="scientific">Mycena alexandri</name>
    <dbReference type="NCBI Taxonomy" id="1745969"/>
    <lineage>
        <taxon>Eukaryota</taxon>
        <taxon>Fungi</taxon>
        <taxon>Dikarya</taxon>
        <taxon>Basidiomycota</taxon>
        <taxon>Agaricomycotina</taxon>
        <taxon>Agaricomycetes</taxon>
        <taxon>Agaricomycetidae</taxon>
        <taxon>Agaricales</taxon>
        <taxon>Marasmiineae</taxon>
        <taxon>Mycenaceae</taxon>
        <taxon>Mycena</taxon>
    </lineage>
</organism>
<comment type="caution">
    <text evidence="5">The sequence shown here is derived from an EMBL/GenBank/DDBJ whole genome shotgun (WGS) entry which is preliminary data.</text>
</comment>
<evidence type="ECO:0000256" key="2">
    <source>
        <dbReference type="ARBA" id="ARBA00022723"/>
    </source>
</evidence>
<dbReference type="InterPro" id="IPR050251">
    <property type="entry name" value="HpcH-HpaI_aldolase"/>
</dbReference>
<dbReference type="PANTHER" id="PTHR30502">
    <property type="entry name" value="2-KETO-3-DEOXY-L-RHAMNONATE ALDOLASE"/>
    <property type="match status" value="1"/>
</dbReference>
<dbReference type="SUPFAM" id="SSF51621">
    <property type="entry name" value="Phosphoenolpyruvate/pyruvate domain"/>
    <property type="match status" value="1"/>
</dbReference>
<keyword evidence="2" id="KW-0479">Metal-binding</keyword>
<gene>
    <name evidence="5" type="ORF">C8F04DRAFT_1109647</name>
</gene>
<dbReference type="Pfam" id="PF03328">
    <property type="entry name" value="HpcH_HpaI"/>
    <property type="match status" value="1"/>
</dbReference>
<comment type="similarity">
    <text evidence="1">Belongs to the HpcH/HpaI aldolase family.</text>
</comment>
<dbReference type="InterPro" id="IPR040442">
    <property type="entry name" value="Pyrv_kinase-like_dom_sf"/>
</dbReference>
<evidence type="ECO:0000259" key="4">
    <source>
        <dbReference type="Pfam" id="PF03328"/>
    </source>
</evidence>